<dbReference type="AlphaFoldDB" id="A0A0G0N0X8"/>
<organism evidence="1 2">
    <name type="scientific">Candidatus Woesebacteria bacterium GW2011_GWA1_39_21</name>
    <dbReference type="NCBI Taxonomy" id="1618550"/>
    <lineage>
        <taxon>Bacteria</taxon>
        <taxon>Candidatus Woeseibacteriota</taxon>
    </lineage>
</organism>
<name>A0A0G0N0X8_9BACT</name>
<protein>
    <submittedName>
        <fullName evidence="1">Uncharacterized protein</fullName>
    </submittedName>
</protein>
<dbReference type="Proteomes" id="UP000034246">
    <property type="component" value="Unassembled WGS sequence"/>
</dbReference>
<accession>A0A0G0N0X8</accession>
<reference evidence="1 2" key="1">
    <citation type="journal article" date="2015" name="Nature">
        <title>rRNA introns, odd ribosomes, and small enigmatic genomes across a large radiation of phyla.</title>
        <authorList>
            <person name="Brown C.T."/>
            <person name="Hug L.A."/>
            <person name="Thomas B.C."/>
            <person name="Sharon I."/>
            <person name="Castelle C.J."/>
            <person name="Singh A."/>
            <person name="Wilkins M.J."/>
            <person name="Williams K.H."/>
            <person name="Banfield J.F."/>
        </authorList>
    </citation>
    <scope>NUCLEOTIDE SEQUENCE [LARGE SCALE GENOMIC DNA]</scope>
</reference>
<gene>
    <name evidence="1" type="ORF">UT39_C0026G0009</name>
</gene>
<feature type="non-terminal residue" evidence="1">
    <location>
        <position position="1"/>
    </location>
</feature>
<dbReference type="EMBL" id="LBWP01000026">
    <property type="protein sequence ID" value="KKR09884.1"/>
    <property type="molecule type" value="Genomic_DNA"/>
</dbReference>
<evidence type="ECO:0000313" key="1">
    <source>
        <dbReference type="EMBL" id="KKR09884.1"/>
    </source>
</evidence>
<evidence type="ECO:0000313" key="2">
    <source>
        <dbReference type="Proteomes" id="UP000034246"/>
    </source>
</evidence>
<sequence>TCFLVINCIKILRLHKKDSNSMNKFANIILLNRFYQAREGVCG</sequence>
<proteinExistence type="predicted"/>
<comment type="caution">
    <text evidence="1">The sequence shown here is derived from an EMBL/GenBank/DDBJ whole genome shotgun (WGS) entry which is preliminary data.</text>
</comment>